<organism evidence="1 2">
    <name type="scientific">Candidatus Methanogaster sp</name>
    <dbReference type="NCBI Taxonomy" id="3386292"/>
    <lineage>
        <taxon>Archaea</taxon>
        <taxon>Methanobacteriati</taxon>
        <taxon>Methanobacteriota</taxon>
        <taxon>Stenosarchaea group</taxon>
        <taxon>Methanomicrobia</taxon>
        <taxon>Methanosarcinales</taxon>
        <taxon>ANME-2 cluster</taxon>
        <taxon>Candidatus Methanogasteraceae</taxon>
        <taxon>Candidatus Methanogaster</taxon>
    </lineage>
</organism>
<sequence>MKIKGKAWIFGDDIDTDAIIPGKYLRTTDMQVFADHVLEGIDPGFAGKVRRGDIIVAGMNFGCGSSREQAVLAIKHAGVACVVAASFARIFFRNAINIGLPLIETGTMVPCNEGDVIEINIKDGTVTAGGFKYSGTKMPDFLLEILLDGGLVAHRKKESAKDRFGRRSGAYSKSSILSDDGHLNLIVDLTAPAGSDKVLDVATGNGFLAFEFAKRVSDVTGCDMTRDMLLVAERIQREQGLDNVDFRVMDVESLGFEDESFGIVSCRFAFHHFTDPIKAVSEMARVCKRGGKIVLVDGLSSEDSAKSEYHNKIEQLRDPSHVRLYSEPELVGMLEAAGFKIIHARNWAADFYYDEWIKIADPGEEIAARVRRMMADSIEGDKLDLRVRFDGAGELLFTYSTVVLVAEKE</sequence>
<name>A0AC61L358_9EURY</name>
<accession>A0AC61L358</accession>
<evidence type="ECO:0000313" key="2">
    <source>
        <dbReference type="Proteomes" id="UP000248329"/>
    </source>
</evidence>
<dbReference type="EMBL" id="PQXF01000008">
    <property type="protein sequence ID" value="PXF61051.1"/>
    <property type="molecule type" value="Genomic_DNA"/>
</dbReference>
<gene>
    <name evidence="1" type="ORF">C4B59_05690</name>
</gene>
<protein>
    <submittedName>
        <fullName evidence="1">Uncharacterized protein</fullName>
    </submittedName>
</protein>
<proteinExistence type="predicted"/>
<comment type="caution">
    <text evidence="1">The sequence shown here is derived from an EMBL/GenBank/DDBJ whole genome shotgun (WGS) entry which is preliminary data.</text>
</comment>
<reference evidence="1" key="1">
    <citation type="submission" date="2018-01" db="EMBL/GenBank/DDBJ databases">
        <authorList>
            <person name="Krukenberg V."/>
        </authorList>
    </citation>
    <scope>NUCLEOTIDE SEQUENCE</scope>
    <source>
        <strain evidence="1">E20ANME2</strain>
    </source>
</reference>
<dbReference type="Proteomes" id="UP000248329">
    <property type="component" value="Unassembled WGS sequence"/>
</dbReference>
<evidence type="ECO:0000313" key="1">
    <source>
        <dbReference type="EMBL" id="PXF61051.1"/>
    </source>
</evidence>